<evidence type="ECO:0000313" key="5">
    <source>
        <dbReference type="Proteomes" id="UP000230069"/>
    </source>
</evidence>
<feature type="compositionally biased region" description="Basic residues" evidence="1">
    <location>
        <begin position="162"/>
        <end position="178"/>
    </location>
</feature>
<dbReference type="Proteomes" id="UP000230069">
    <property type="component" value="Unassembled WGS sequence"/>
</dbReference>
<dbReference type="InterPro" id="IPR011205">
    <property type="entry name" value="UCP015417_vWA"/>
</dbReference>
<evidence type="ECO:0000256" key="1">
    <source>
        <dbReference type="SAM" id="MobiDB-lite"/>
    </source>
</evidence>
<dbReference type="InterPro" id="IPR058580">
    <property type="entry name" value="DUF2828"/>
</dbReference>
<evidence type="ECO:0000259" key="2">
    <source>
        <dbReference type="Pfam" id="PF11443"/>
    </source>
</evidence>
<dbReference type="PIRSF" id="PIRSF015417">
    <property type="entry name" value="T31B5_30_vWA"/>
    <property type="match status" value="1"/>
</dbReference>
<dbReference type="Pfam" id="PF25043">
    <property type="entry name" value="DUF7788"/>
    <property type="match status" value="1"/>
</dbReference>
<proteinExistence type="predicted"/>
<feature type="region of interest" description="Disordered" evidence="1">
    <location>
        <begin position="162"/>
        <end position="195"/>
    </location>
</feature>
<dbReference type="CDD" id="cd00198">
    <property type="entry name" value="vWFA"/>
    <property type="match status" value="1"/>
</dbReference>
<evidence type="ECO:0008006" key="6">
    <source>
        <dbReference type="Google" id="ProtNLM"/>
    </source>
</evidence>
<evidence type="ECO:0000313" key="4">
    <source>
        <dbReference type="EMBL" id="PIA64211.1"/>
    </source>
</evidence>
<name>A0A2G5F885_AQUCA</name>
<reference evidence="4 5" key="1">
    <citation type="submission" date="2017-09" db="EMBL/GenBank/DDBJ databases">
        <title>WGS assembly of Aquilegia coerulea Goldsmith.</title>
        <authorList>
            <person name="Hodges S."/>
            <person name="Kramer E."/>
            <person name="Nordborg M."/>
            <person name="Tomkins J."/>
            <person name="Borevitz J."/>
            <person name="Derieg N."/>
            <person name="Yan J."/>
            <person name="Mihaltcheva S."/>
            <person name="Hayes R.D."/>
            <person name="Rokhsar D."/>
        </authorList>
    </citation>
    <scope>NUCLEOTIDE SEQUENCE [LARGE SCALE GENOMIC DNA]</scope>
    <source>
        <strain evidence="5">cv. Goldsmith</strain>
    </source>
</reference>
<feature type="domain" description="DUF2828" evidence="2">
    <location>
        <begin position="49"/>
        <end position="405"/>
    </location>
</feature>
<keyword evidence="5" id="KW-1185">Reference proteome</keyword>
<gene>
    <name evidence="4" type="ORF">AQUCO_00201469v1</name>
</gene>
<sequence length="607" mass="69211">MPQLLGPPELYPTLNQVPVEVAVTSNSTEPSDVDTVDTITDNLRLMGLTENCSPTFLSTGNPCLDFFFHVVPDTPNHSLIQRLVLAWRHNSLTALKLICQLRGVRGTGKADKEGFYVAALWLHEYHPKTLALNVRWFAEFGYLKDLLEILYRILEGVDVRKKTAKRNNKQQKRKKKKKKEENAGEKKTPGNLRNKRKMDVATKALQRYINDSKYRFLHDKISDVFAELLLSDIKFLKSKQYGKISLAAKWCPSLDSSYDRSTLICESIARKVFPRDCDPEYEEIEEAHYAYRVRDRLRKEVLAPLRRALQLPEVYMSAKKWNTLPYKRVASVAMTLYKKLFMEHDSERFNNHLQNVRKGKSKIAAGALLPHKILDSLDEGGEELKEVAELQWQRMVEDLSVKGILKNCLAVCDVSGSMRGLPMKVCIALGLLVSELSDHPWKAKVITFSENPTLQIIKGDTLEQKKAFVQYMDWGMNTDFQKVFDLILRVAVKGKLRKAKMIKRVFVFSDMEFDEASANDWETDYQAIKRKFIQKGYGSAIPEIVFWNLRHSSATPVSATQDGVALVSGYSKNLLKLFLKGDGPMNPVAVMESAISGAEYKNLNVFD</sequence>
<feature type="compositionally biased region" description="Basic and acidic residues" evidence="1">
    <location>
        <begin position="179"/>
        <end position="188"/>
    </location>
</feature>
<dbReference type="PANTHER" id="PTHR31373:SF17">
    <property type="entry name" value="OS06G0652100 PROTEIN"/>
    <property type="match status" value="1"/>
</dbReference>
<dbReference type="InterPro" id="IPR036465">
    <property type="entry name" value="vWFA_dom_sf"/>
</dbReference>
<feature type="domain" description="DUF7788" evidence="3">
    <location>
        <begin position="407"/>
        <end position="585"/>
    </location>
</feature>
<organism evidence="4 5">
    <name type="scientific">Aquilegia coerulea</name>
    <name type="common">Rocky mountain columbine</name>
    <dbReference type="NCBI Taxonomy" id="218851"/>
    <lineage>
        <taxon>Eukaryota</taxon>
        <taxon>Viridiplantae</taxon>
        <taxon>Streptophyta</taxon>
        <taxon>Embryophyta</taxon>
        <taxon>Tracheophyta</taxon>
        <taxon>Spermatophyta</taxon>
        <taxon>Magnoliopsida</taxon>
        <taxon>Ranunculales</taxon>
        <taxon>Ranunculaceae</taxon>
        <taxon>Thalictroideae</taxon>
        <taxon>Aquilegia</taxon>
    </lineage>
</organism>
<dbReference type="InParanoid" id="A0A2G5F885"/>
<dbReference type="PANTHER" id="PTHR31373">
    <property type="entry name" value="OS06G0652100 PROTEIN"/>
    <property type="match status" value="1"/>
</dbReference>
<dbReference type="Pfam" id="PF11443">
    <property type="entry name" value="DUF2828"/>
    <property type="match status" value="1"/>
</dbReference>
<protein>
    <recommendedName>
        <fullName evidence="6">TROVE domain-containing protein</fullName>
    </recommendedName>
</protein>
<dbReference type="EMBL" id="KZ305019">
    <property type="protein sequence ID" value="PIA64211.1"/>
    <property type="molecule type" value="Genomic_DNA"/>
</dbReference>
<dbReference type="InterPro" id="IPR056690">
    <property type="entry name" value="DUF7788"/>
</dbReference>
<dbReference type="AlphaFoldDB" id="A0A2G5F885"/>
<dbReference type="Gene3D" id="3.40.50.410">
    <property type="entry name" value="von Willebrand factor, type A domain"/>
    <property type="match status" value="1"/>
</dbReference>
<accession>A0A2G5F885</accession>
<dbReference type="OrthoDB" id="1149618at2759"/>
<evidence type="ECO:0000259" key="3">
    <source>
        <dbReference type="Pfam" id="PF25043"/>
    </source>
</evidence>
<dbReference type="SUPFAM" id="SSF53300">
    <property type="entry name" value="vWA-like"/>
    <property type="match status" value="1"/>
</dbReference>
<dbReference type="FunCoup" id="A0A2G5F885">
    <property type="interactions" value="35"/>
</dbReference>